<sequence length="90" mass="9876">MTNSHGPEFLSGMLCLSSVLSKETLEFFSVLDWKIWQEALFWHALMVAASGDVNSKARCSHVELAEAYSILEGFCIAKEAGLAPIIAELD</sequence>
<name>A0A2P5FTV2_TREOI</name>
<protein>
    <submittedName>
        <fullName evidence="1">Uncharacterized protein</fullName>
    </submittedName>
</protein>
<evidence type="ECO:0000313" key="2">
    <source>
        <dbReference type="Proteomes" id="UP000237000"/>
    </source>
</evidence>
<dbReference type="InParanoid" id="A0A2P5FTV2"/>
<gene>
    <name evidence="1" type="ORF">TorRG33x02_029540</name>
</gene>
<evidence type="ECO:0000313" key="1">
    <source>
        <dbReference type="EMBL" id="POO01200.1"/>
    </source>
</evidence>
<proteinExistence type="predicted"/>
<keyword evidence="2" id="KW-1185">Reference proteome</keyword>
<accession>A0A2P5FTV2</accession>
<dbReference type="EMBL" id="JXTC01000009">
    <property type="protein sequence ID" value="POO01200.1"/>
    <property type="molecule type" value="Genomic_DNA"/>
</dbReference>
<comment type="caution">
    <text evidence="1">The sequence shown here is derived from an EMBL/GenBank/DDBJ whole genome shotgun (WGS) entry which is preliminary data.</text>
</comment>
<dbReference type="AlphaFoldDB" id="A0A2P5FTV2"/>
<dbReference type="Proteomes" id="UP000237000">
    <property type="component" value="Unassembled WGS sequence"/>
</dbReference>
<reference evidence="2" key="1">
    <citation type="submission" date="2016-06" db="EMBL/GenBank/DDBJ databases">
        <title>Parallel loss of symbiosis genes in relatives of nitrogen-fixing non-legume Parasponia.</title>
        <authorList>
            <person name="Van Velzen R."/>
            <person name="Holmer R."/>
            <person name="Bu F."/>
            <person name="Rutten L."/>
            <person name="Van Zeijl A."/>
            <person name="Liu W."/>
            <person name="Santuari L."/>
            <person name="Cao Q."/>
            <person name="Sharma T."/>
            <person name="Shen D."/>
            <person name="Roswanjaya Y."/>
            <person name="Wardhani T."/>
            <person name="Kalhor M.S."/>
            <person name="Jansen J."/>
            <person name="Van den Hoogen J."/>
            <person name="Gungor B."/>
            <person name="Hartog M."/>
            <person name="Hontelez J."/>
            <person name="Verver J."/>
            <person name="Yang W.-C."/>
            <person name="Schijlen E."/>
            <person name="Repin R."/>
            <person name="Schilthuizen M."/>
            <person name="Schranz E."/>
            <person name="Heidstra R."/>
            <person name="Miyata K."/>
            <person name="Fedorova E."/>
            <person name="Kohlen W."/>
            <person name="Bisseling T."/>
            <person name="Smit S."/>
            <person name="Geurts R."/>
        </authorList>
    </citation>
    <scope>NUCLEOTIDE SEQUENCE [LARGE SCALE GENOMIC DNA]</scope>
    <source>
        <strain evidence="2">cv. RG33-2</strain>
    </source>
</reference>
<organism evidence="1 2">
    <name type="scientific">Trema orientale</name>
    <name type="common">Charcoal tree</name>
    <name type="synonym">Celtis orientalis</name>
    <dbReference type="NCBI Taxonomy" id="63057"/>
    <lineage>
        <taxon>Eukaryota</taxon>
        <taxon>Viridiplantae</taxon>
        <taxon>Streptophyta</taxon>
        <taxon>Embryophyta</taxon>
        <taxon>Tracheophyta</taxon>
        <taxon>Spermatophyta</taxon>
        <taxon>Magnoliopsida</taxon>
        <taxon>eudicotyledons</taxon>
        <taxon>Gunneridae</taxon>
        <taxon>Pentapetalae</taxon>
        <taxon>rosids</taxon>
        <taxon>fabids</taxon>
        <taxon>Rosales</taxon>
        <taxon>Cannabaceae</taxon>
        <taxon>Trema</taxon>
    </lineage>
</organism>